<reference evidence="1 2" key="1">
    <citation type="submission" date="2017-12" db="EMBL/GenBank/DDBJ databases">
        <authorList>
            <person name="Lestochi C.V."/>
            <person name="Miller K.C."/>
            <person name="Miller J.S."/>
            <person name="Stanton M.L."/>
            <person name="Broussard G.W."/>
        </authorList>
    </citation>
    <scope>NUCLEOTIDE SEQUENCE [LARGE SCALE GENOMIC DNA]</scope>
</reference>
<protein>
    <submittedName>
        <fullName evidence="1">Uncharacterized protein</fullName>
    </submittedName>
</protein>
<organism evidence="1 2">
    <name type="scientific">Vibrio phage Ceto</name>
    <dbReference type="NCBI Taxonomy" id="2570300"/>
    <lineage>
        <taxon>Viruses</taxon>
        <taxon>Duplodnaviria</taxon>
        <taxon>Heunggongvirae</taxon>
        <taxon>Uroviricota</taxon>
        <taxon>Caudoviricetes</taxon>
        <taxon>Demerecviridae</taxon>
        <taxon>Ermolyevavirinae</taxon>
        <taxon>Cetovirus</taxon>
        <taxon>Cetovirus ceto</taxon>
    </lineage>
</organism>
<proteinExistence type="predicted"/>
<dbReference type="Proteomes" id="UP000240819">
    <property type="component" value="Segment"/>
</dbReference>
<gene>
    <name evidence="1" type="ORF">CETO_168</name>
</gene>
<dbReference type="EMBL" id="MG649966">
    <property type="protein sequence ID" value="AUG85150.1"/>
    <property type="molecule type" value="Genomic_DNA"/>
</dbReference>
<name>A0A2H5BGR1_9CAUD</name>
<evidence type="ECO:0000313" key="1">
    <source>
        <dbReference type="EMBL" id="AUG85150.1"/>
    </source>
</evidence>
<accession>A0A2H5BGR1</accession>
<keyword evidence="2" id="KW-1185">Reference proteome</keyword>
<evidence type="ECO:0000313" key="2">
    <source>
        <dbReference type="Proteomes" id="UP000240819"/>
    </source>
</evidence>
<sequence>MADFWDKHLTKEQQYEIVDSVAGTCDTGCNAEYWQKEFGFSNEVRDELNWDFPSLAAKFELFRCEDCMWWGDMGEVGDCNECGGELV</sequence>